<accession>A0A225V7H2</accession>
<dbReference type="Proteomes" id="UP000198211">
    <property type="component" value="Unassembled WGS sequence"/>
</dbReference>
<gene>
    <name evidence="1" type="ORF">PHMEG_00027311</name>
</gene>
<name>A0A225V7H2_9STRA</name>
<proteinExistence type="predicted"/>
<organism evidence="1 2">
    <name type="scientific">Phytophthora megakarya</name>
    <dbReference type="NCBI Taxonomy" id="4795"/>
    <lineage>
        <taxon>Eukaryota</taxon>
        <taxon>Sar</taxon>
        <taxon>Stramenopiles</taxon>
        <taxon>Oomycota</taxon>
        <taxon>Peronosporomycetes</taxon>
        <taxon>Peronosporales</taxon>
        <taxon>Peronosporaceae</taxon>
        <taxon>Phytophthora</taxon>
    </lineage>
</organism>
<dbReference type="EMBL" id="NBNE01006936">
    <property type="protein sequence ID" value="OWZ01325.1"/>
    <property type="molecule type" value="Genomic_DNA"/>
</dbReference>
<evidence type="ECO:0000313" key="2">
    <source>
        <dbReference type="Proteomes" id="UP000198211"/>
    </source>
</evidence>
<dbReference type="AlphaFoldDB" id="A0A225V7H2"/>
<reference evidence="2" key="1">
    <citation type="submission" date="2017-03" db="EMBL/GenBank/DDBJ databases">
        <title>Phytopthora megakarya and P. palmivora, two closely related causual agents of cacao black pod achieved similar genome size and gene model numbers by different mechanisms.</title>
        <authorList>
            <person name="Ali S."/>
            <person name="Shao J."/>
            <person name="Larry D.J."/>
            <person name="Kronmiller B."/>
            <person name="Shen D."/>
            <person name="Strem M.D."/>
            <person name="Melnick R.L."/>
            <person name="Guiltinan M.J."/>
            <person name="Tyler B.M."/>
            <person name="Meinhardt L.W."/>
            <person name="Bailey B.A."/>
        </authorList>
    </citation>
    <scope>NUCLEOTIDE SEQUENCE [LARGE SCALE GENOMIC DNA]</scope>
    <source>
        <strain evidence="2">zdho120</strain>
    </source>
</reference>
<protein>
    <submittedName>
        <fullName evidence="1">Uncharacterized protein</fullName>
    </submittedName>
</protein>
<comment type="caution">
    <text evidence="1">The sequence shown here is derived from an EMBL/GenBank/DDBJ whole genome shotgun (WGS) entry which is preliminary data.</text>
</comment>
<sequence>MLATCSSSASFASRLLKGKHILSSLTETMQRAHFWHLRCTVCCSANHLPHKVKSAPLEVTISIPLLERLGDPLTPVNCFNVIYYQANVCITFHWHPCSNQLPVRSCISISWSRNIIEFALFSAWWGATCQCRFRAHRTVDI</sequence>
<keyword evidence="2" id="KW-1185">Reference proteome</keyword>
<evidence type="ECO:0000313" key="1">
    <source>
        <dbReference type="EMBL" id="OWZ01325.1"/>
    </source>
</evidence>